<evidence type="ECO:0000256" key="1">
    <source>
        <dbReference type="ARBA" id="ARBA00008140"/>
    </source>
</evidence>
<dbReference type="CDD" id="cd02947">
    <property type="entry name" value="TRX_family"/>
    <property type="match status" value="1"/>
</dbReference>
<dbReference type="PROSITE" id="PS51396">
    <property type="entry name" value="PUL"/>
    <property type="match status" value="1"/>
</dbReference>
<dbReference type="PANTHER" id="PTHR12378:SF7">
    <property type="entry name" value="DESUMOYLATING ISOPEPTIDASE 1"/>
    <property type="match status" value="1"/>
</dbReference>
<proteinExistence type="inferred from homology"/>
<dbReference type="PROSITE" id="PS51352">
    <property type="entry name" value="THIOREDOXIN_2"/>
    <property type="match status" value="1"/>
</dbReference>
<dbReference type="InterPro" id="IPR011989">
    <property type="entry name" value="ARM-like"/>
</dbReference>
<dbReference type="GO" id="GO:0006508">
    <property type="term" value="P:proteolysis"/>
    <property type="evidence" value="ECO:0007669"/>
    <property type="project" value="UniProtKB-KW"/>
</dbReference>
<dbReference type="Gene3D" id="1.25.10.10">
    <property type="entry name" value="Leucine-rich Repeat Variant"/>
    <property type="match status" value="1"/>
</dbReference>
<dbReference type="EMBL" id="HF936305">
    <property type="protein sequence ID" value="CCX34111.2"/>
    <property type="molecule type" value="Genomic_DNA"/>
</dbReference>
<sequence length="509" mass="56148">MSMAFLGIQIDAVYHTSIVIDGKEWYYGAGIQSSLPGTTHHGKPMEIIPLGRTSLPEEVIVEYIDSMRSTYTMESYDLFMHNCNNFTADLSMFLTGRGIPDKIKNLPQEVLKTPFGQMMRPALEAQLRPITQAPTPATAPPPRPTAVQNTPIKTVRSVAEFENLIKTSPAVAAFFTSATCPPCKLAEPHFLTLAEQNPRATFVKIDVGIQQDIGSHYRISATPTFITWSKGAQLSTWRGGLRGDMETEITLMINDAFPPHRHMKIPIHNVMAETMIASRNPTVFNKVPPIDKVKPRLGPVAEDPNVASLISFLQHRALEGSNNAAIPNEPAWAKFLCTAFTELPVDVLFPLIDLFRASLADPRVSGWFAEETDHKTIKTMIEYSLRPETPYNIQLVTTQAVVNLFTSPLWAGHLCQEPILSLVVSMITTFLLDREHVALRVAASVVAFMMATHVQKERSTASKEVIGDEKLVEMAIGFVEAIKEEQKSEEVVKALVVALACGLLCAGGE</sequence>
<dbReference type="OrthoDB" id="21221at2759"/>
<accession>U4LPL8</accession>
<dbReference type="PROSITE" id="PS51858">
    <property type="entry name" value="PPPDE"/>
    <property type="match status" value="1"/>
</dbReference>
<evidence type="ECO:0000259" key="4">
    <source>
        <dbReference type="PROSITE" id="PS51352"/>
    </source>
</evidence>
<dbReference type="OMA" id="VTLQMAC"/>
<keyword evidence="8" id="KW-1185">Reference proteome</keyword>
<dbReference type="Gene3D" id="3.90.1720.30">
    <property type="entry name" value="PPPDE domains"/>
    <property type="match status" value="1"/>
</dbReference>
<evidence type="ECO:0000259" key="5">
    <source>
        <dbReference type="PROSITE" id="PS51396"/>
    </source>
</evidence>
<evidence type="ECO:0000256" key="3">
    <source>
        <dbReference type="ARBA" id="ARBA00022801"/>
    </source>
</evidence>
<dbReference type="Proteomes" id="UP000018144">
    <property type="component" value="Unassembled WGS sequence"/>
</dbReference>
<dbReference type="Pfam" id="PF08324">
    <property type="entry name" value="PUL"/>
    <property type="match status" value="1"/>
</dbReference>
<reference evidence="7 8" key="1">
    <citation type="journal article" date="2013" name="PLoS Genet.">
        <title>The genome and development-dependent transcriptomes of Pyronema confluens: a window into fungal evolution.</title>
        <authorList>
            <person name="Traeger S."/>
            <person name="Altegoer F."/>
            <person name="Freitag M."/>
            <person name="Gabaldon T."/>
            <person name="Kempken F."/>
            <person name="Kumar A."/>
            <person name="Marcet-Houben M."/>
            <person name="Poggeler S."/>
            <person name="Stajich J.E."/>
            <person name="Nowrousian M."/>
        </authorList>
    </citation>
    <scope>NUCLEOTIDE SEQUENCE [LARGE SCALE GENOMIC DNA]</scope>
    <source>
        <strain evidence="8">CBS 100304</strain>
        <tissue evidence="7">Vegetative mycelium</tissue>
    </source>
</reference>
<keyword evidence="3" id="KW-0378">Hydrolase</keyword>
<dbReference type="InterPro" id="IPR042266">
    <property type="entry name" value="PPPDE_sf"/>
</dbReference>
<keyword evidence="2" id="KW-0645">Protease</keyword>
<protein>
    <submittedName>
        <fullName evidence="7">Similar to Desumoylating isopeptidase 1 acc. no. Q9CQT7</fullName>
    </submittedName>
</protein>
<evidence type="ECO:0000313" key="8">
    <source>
        <dbReference type="Proteomes" id="UP000018144"/>
    </source>
</evidence>
<gene>
    <name evidence="7" type="ORF">PCON_02611</name>
</gene>
<dbReference type="PANTHER" id="PTHR12378">
    <property type="entry name" value="DESUMOYLATING ISOPEPTIDASE"/>
    <property type="match status" value="1"/>
</dbReference>
<dbReference type="InterPro" id="IPR013535">
    <property type="entry name" value="PUL_dom"/>
</dbReference>
<dbReference type="SMART" id="SM01179">
    <property type="entry name" value="DUF862"/>
    <property type="match status" value="1"/>
</dbReference>
<dbReference type="Pfam" id="PF00085">
    <property type="entry name" value="Thioredoxin"/>
    <property type="match status" value="1"/>
</dbReference>
<dbReference type="GO" id="GO:0070646">
    <property type="term" value="P:protein modification by small protein removal"/>
    <property type="evidence" value="ECO:0007669"/>
    <property type="project" value="TreeGrafter"/>
</dbReference>
<dbReference type="InterPro" id="IPR013766">
    <property type="entry name" value="Thioredoxin_domain"/>
</dbReference>
<feature type="domain" description="PUL" evidence="5">
    <location>
        <begin position="274"/>
        <end position="509"/>
    </location>
</feature>
<evidence type="ECO:0000313" key="7">
    <source>
        <dbReference type="EMBL" id="CCX34111.2"/>
    </source>
</evidence>
<dbReference type="SUPFAM" id="SSF52833">
    <property type="entry name" value="Thioredoxin-like"/>
    <property type="match status" value="1"/>
</dbReference>
<evidence type="ECO:0000259" key="6">
    <source>
        <dbReference type="PROSITE" id="PS51858"/>
    </source>
</evidence>
<feature type="domain" description="Thioredoxin" evidence="4">
    <location>
        <begin position="133"/>
        <end position="318"/>
    </location>
</feature>
<evidence type="ECO:0000256" key="2">
    <source>
        <dbReference type="ARBA" id="ARBA00022670"/>
    </source>
</evidence>
<dbReference type="InterPro" id="IPR036249">
    <property type="entry name" value="Thioredoxin-like_sf"/>
</dbReference>
<feature type="domain" description="PPPDE" evidence="6">
    <location>
        <begin position="1"/>
        <end position="124"/>
    </location>
</feature>
<dbReference type="eggNOG" id="KOG0907">
    <property type="taxonomic scope" value="Eukaryota"/>
</dbReference>
<dbReference type="Pfam" id="PF05903">
    <property type="entry name" value="Peptidase_C97"/>
    <property type="match status" value="1"/>
</dbReference>
<dbReference type="STRING" id="1076935.U4LPL8"/>
<dbReference type="InterPro" id="IPR008580">
    <property type="entry name" value="PPPDE_dom"/>
</dbReference>
<name>U4LPL8_PYROM</name>
<dbReference type="GO" id="GO:0008233">
    <property type="term" value="F:peptidase activity"/>
    <property type="evidence" value="ECO:0007669"/>
    <property type="project" value="UniProtKB-KW"/>
</dbReference>
<dbReference type="eggNOG" id="KOG0324">
    <property type="taxonomic scope" value="Eukaryota"/>
</dbReference>
<organism evidence="7 8">
    <name type="scientific">Pyronema omphalodes (strain CBS 100304)</name>
    <name type="common">Pyronema confluens</name>
    <dbReference type="NCBI Taxonomy" id="1076935"/>
    <lineage>
        <taxon>Eukaryota</taxon>
        <taxon>Fungi</taxon>
        <taxon>Dikarya</taxon>
        <taxon>Ascomycota</taxon>
        <taxon>Pezizomycotina</taxon>
        <taxon>Pezizomycetes</taxon>
        <taxon>Pezizales</taxon>
        <taxon>Pyronemataceae</taxon>
        <taxon>Pyronema</taxon>
    </lineage>
</organism>
<dbReference type="Gene3D" id="3.40.30.10">
    <property type="entry name" value="Glutaredoxin"/>
    <property type="match status" value="1"/>
</dbReference>
<dbReference type="AlphaFoldDB" id="U4LPL8"/>
<comment type="similarity">
    <text evidence="1">Belongs to the DeSI family.</text>
</comment>